<evidence type="ECO:0000256" key="7">
    <source>
        <dbReference type="ARBA" id="ARBA00022840"/>
    </source>
</evidence>
<feature type="active site" description="Acyl-ester intermediate" evidence="10">
    <location>
        <position position="185"/>
    </location>
</feature>
<dbReference type="Proteomes" id="UP000018951">
    <property type="component" value="Unassembled WGS sequence"/>
</dbReference>
<dbReference type="InterPro" id="IPR004412">
    <property type="entry name" value="GatA"/>
</dbReference>
<keyword evidence="8 10" id="KW-0648">Protein biosynthesis</keyword>
<evidence type="ECO:0000256" key="10">
    <source>
        <dbReference type="HAMAP-Rule" id="MF_00120"/>
    </source>
</evidence>
<dbReference type="InterPro" id="IPR000120">
    <property type="entry name" value="Amidase"/>
</dbReference>
<dbReference type="GO" id="GO:0050567">
    <property type="term" value="F:glutaminyl-tRNA synthase (glutamine-hydrolyzing) activity"/>
    <property type="evidence" value="ECO:0007669"/>
    <property type="project" value="UniProtKB-UniRule"/>
</dbReference>
<feature type="active site" description="Charge relay system" evidence="10">
    <location>
        <position position="161"/>
    </location>
</feature>
<evidence type="ECO:0000256" key="1">
    <source>
        <dbReference type="ARBA" id="ARBA00008069"/>
    </source>
</evidence>
<feature type="active site" description="Charge relay system" evidence="10">
    <location>
        <position position="80"/>
    </location>
</feature>
<keyword evidence="7 10" id="KW-0067">ATP-binding</keyword>
<protein>
    <recommendedName>
        <fullName evidence="4 10">Glutamyl-tRNA(Gln) amidotransferase subunit A</fullName>
        <shortName evidence="10">Glu-ADT subunit A</shortName>
        <ecNumber evidence="3 10">6.3.5.7</ecNumber>
    </recommendedName>
</protein>
<comment type="subunit">
    <text evidence="2 10">Heterotrimer of A, B and C subunits.</text>
</comment>
<feature type="domain" description="Amidase" evidence="11">
    <location>
        <begin position="26"/>
        <end position="470"/>
    </location>
</feature>
<dbReference type="GO" id="GO:0005524">
    <property type="term" value="F:ATP binding"/>
    <property type="evidence" value="ECO:0007669"/>
    <property type="project" value="UniProtKB-KW"/>
</dbReference>
<evidence type="ECO:0000313" key="13">
    <source>
        <dbReference type="Proteomes" id="UP000018951"/>
    </source>
</evidence>
<sequence>MSSLSDLSVVQMISGLKNKDFSSEQLTQAFLNNIDARNDVLNAFITVDPEKALLQAREADTRIAQGSMLSVLDGIPIAVKDVFCTKDMRTTAASHILSNFIPEYDATVVAKIKEAGMVILGKNNMDEFSMGSSNIFSYYGPSINPWKTKSDVDFCRVPGGSSGGSAVSVSARMTPLSMGGDTGGSVRQPAALCGAVGVKPTYGRCSRYGMIAFSNTLDHPGVLARSVEDASLLLAIMSGADLRDNRSVDREIDFLDYKEVSHKKLRVAIPENYLVDMDGMFKQSFYDLVNGLRQQGIECSFIKLPDPELVMYLYYIISSVEASSNLMRYDGVRYGVRNDVDDLENMYRTTRSKCFAQEVKNRCFIGASLLHLAQDGIDFYRTSLKVRRYLQDYVQKVFAETCDIFLMPTTMRTAYKVTDKLDTIDYYYDDLYTAFANIIGIPATSVPLGLSEEGLPFGVQVMSSHFRERKMFSIASVIENIVNFDDRSTVIS</sequence>
<dbReference type="GO" id="GO:0030956">
    <property type="term" value="C:glutamyl-tRNA(Gln) amidotransferase complex"/>
    <property type="evidence" value="ECO:0007669"/>
    <property type="project" value="InterPro"/>
</dbReference>
<dbReference type="InterPro" id="IPR036928">
    <property type="entry name" value="AS_sf"/>
</dbReference>
<reference evidence="12 13" key="1">
    <citation type="journal article" date="2013" name="PLoS ONE">
        <title>Bacterial endosymbiosis in a chordate host: long-term co-evolution and conservation of secondary metabolism.</title>
        <authorList>
            <person name="Kwan J.C."/>
            <person name="Schmidt E.W."/>
        </authorList>
    </citation>
    <scope>NUCLEOTIDE SEQUENCE [LARGE SCALE GENOMIC DNA]</scope>
    <source>
        <strain evidence="13">L6</strain>
    </source>
</reference>
<evidence type="ECO:0000259" key="11">
    <source>
        <dbReference type="Pfam" id="PF01425"/>
    </source>
</evidence>
<dbReference type="AlphaFoldDB" id="W2V1X0"/>
<keyword evidence="6 10" id="KW-0547">Nucleotide-binding</keyword>
<dbReference type="PROSITE" id="PS00571">
    <property type="entry name" value="AMIDASES"/>
    <property type="match status" value="1"/>
</dbReference>
<dbReference type="PANTHER" id="PTHR11895:SF151">
    <property type="entry name" value="GLUTAMYL-TRNA(GLN) AMIDOTRANSFERASE SUBUNIT A"/>
    <property type="match status" value="1"/>
</dbReference>
<proteinExistence type="inferred from homology"/>
<evidence type="ECO:0000256" key="2">
    <source>
        <dbReference type="ARBA" id="ARBA00011123"/>
    </source>
</evidence>
<dbReference type="HAMAP" id="MF_00120">
    <property type="entry name" value="GatA"/>
    <property type="match status" value="1"/>
</dbReference>
<dbReference type="GO" id="GO:0016740">
    <property type="term" value="F:transferase activity"/>
    <property type="evidence" value="ECO:0007669"/>
    <property type="project" value="UniProtKB-KW"/>
</dbReference>
<comment type="caution">
    <text evidence="12">The sequence shown here is derived from an EMBL/GenBank/DDBJ whole genome shotgun (WGS) entry which is preliminary data.</text>
</comment>
<dbReference type="STRING" id="1401685.P857_363"/>
<evidence type="ECO:0000313" key="12">
    <source>
        <dbReference type="EMBL" id="ETO91448.1"/>
    </source>
</evidence>
<dbReference type="InterPro" id="IPR023631">
    <property type="entry name" value="Amidase_dom"/>
</dbReference>
<organism evidence="12 13">
    <name type="scientific">Candidatus Xenolissoclinum pacificiensis L6</name>
    <dbReference type="NCBI Taxonomy" id="1401685"/>
    <lineage>
        <taxon>Bacteria</taxon>
        <taxon>Pseudomonadati</taxon>
        <taxon>Pseudomonadota</taxon>
        <taxon>Alphaproteobacteria</taxon>
        <taxon>Rickettsiales</taxon>
        <taxon>Anaplasmataceae</taxon>
        <taxon>Candidatus Xenolissoclinum</taxon>
    </lineage>
</organism>
<comment type="similarity">
    <text evidence="1 10">Belongs to the amidase family. GatA subfamily.</text>
</comment>
<keyword evidence="13" id="KW-1185">Reference proteome</keyword>
<name>W2V1X0_9RICK</name>
<dbReference type="PATRIC" id="fig|1401685.3.peg.655"/>
<dbReference type="Gene3D" id="3.90.1300.10">
    <property type="entry name" value="Amidase signature (AS) domain"/>
    <property type="match status" value="1"/>
</dbReference>
<evidence type="ECO:0000256" key="9">
    <source>
        <dbReference type="ARBA" id="ARBA00047407"/>
    </source>
</evidence>
<dbReference type="Pfam" id="PF01425">
    <property type="entry name" value="Amidase"/>
    <property type="match status" value="1"/>
</dbReference>
<evidence type="ECO:0000256" key="4">
    <source>
        <dbReference type="ARBA" id="ARBA00014428"/>
    </source>
</evidence>
<dbReference type="EMBL" id="AXCJ01000005">
    <property type="protein sequence ID" value="ETO91448.1"/>
    <property type="molecule type" value="Genomic_DNA"/>
</dbReference>
<dbReference type="PANTHER" id="PTHR11895">
    <property type="entry name" value="TRANSAMIDASE"/>
    <property type="match status" value="1"/>
</dbReference>
<dbReference type="InterPro" id="IPR020556">
    <property type="entry name" value="Amidase_CS"/>
</dbReference>
<dbReference type="SUPFAM" id="SSF75304">
    <property type="entry name" value="Amidase signature (AS) enzymes"/>
    <property type="match status" value="1"/>
</dbReference>
<keyword evidence="5 10" id="KW-0436">Ligase</keyword>
<comment type="catalytic activity">
    <reaction evidence="9 10">
        <text>L-glutamyl-tRNA(Gln) + L-glutamine + ATP + H2O = L-glutaminyl-tRNA(Gln) + L-glutamate + ADP + phosphate + H(+)</text>
        <dbReference type="Rhea" id="RHEA:17521"/>
        <dbReference type="Rhea" id="RHEA-COMP:9681"/>
        <dbReference type="Rhea" id="RHEA-COMP:9684"/>
        <dbReference type="ChEBI" id="CHEBI:15377"/>
        <dbReference type="ChEBI" id="CHEBI:15378"/>
        <dbReference type="ChEBI" id="CHEBI:29985"/>
        <dbReference type="ChEBI" id="CHEBI:30616"/>
        <dbReference type="ChEBI" id="CHEBI:43474"/>
        <dbReference type="ChEBI" id="CHEBI:58359"/>
        <dbReference type="ChEBI" id="CHEBI:78520"/>
        <dbReference type="ChEBI" id="CHEBI:78521"/>
        <dbReference type="ChEBI" id="CHEBI:456216"/>
        <dbReference type="EC" id="6.3.5.7"/>
    </reaction>
</comment>
<dbReference type="GO" id="GO:0006412">
    <property type="term" value="P:translation"/>
    <property type="evidence" value="ECO:0007669"/>
    <property type="project" value="UniProtKB-UniRule"/>
</dbReference>
<evidence type="ECO:0000256" key="5">
    <source>
        <dbReference type="ARBA" id="ARBA00022598"/>
    </source>
</evidence>
<accession>W2V1X0</accession>
<comment type="function">
    <text evidence="10">Allows the formation of correctly charged Gln-tRNA(Gln) through the transamidation of misacylated Glu-tRNA(Gln) in organisms which lack glutaminyl-tRNA synthetase. The reaction takes place in the presence of glutamine and ATP through an activated gamma-phospho-Glu-tRNA(Gln).</text>
</comment>
<evidence type="ECO:0000256" key="6">
    <source>
        <dbReference type="ARBA" id="ARBA00022741"/>
    </source>
</evidence>
<dbReference type="EC" id="6.3.5.7" evidence="3 10"/>
<evidence type="ECO:0000256" key="3">
    <source>
        <dbReference type="ARBA" id="ARBA00012739"/>
    </source>
</evidence>
<evidence type="ECO:0000256" key="8">
    <source>
        <dbReference type="ARBA" id="ARBA00022917"/>
    </source>
</evidence>
<gene>
    <name evidence="10 12" type="primary">gatA</name>
    <name evidence="12" type="ORF">P857_363</name>
</gene>